<dbReference type="InParanoid" id="A0A6P8ZMR7"/>
<protein>
    <submittedName>
        <fullName evidence="10">Cytochrome P450 4c3-like</fullName>
    </submittedName>
</protein>
<proteinExistence type="inferred from homology"/>
<dbReference type="SUPFAM" id="SSF48264">
    <property type="entry name" value="Cytochrome P450"/>
    <property type="match status" value="1"/>
</dbReference>
<dbReference type="PANTHER" id="PTHR24291:SF50">
    <property type="entry name" value="BIFUNCTIONAL ALBAFLAVENONE MONOOXYGENASE_TERPENE SYNTHASE"/>
    <property type="match status" value="1"/>
</dbReference>
<comment type="similarity">
    <text evidence="2">Belongs to the cytochrome P450 family.</text>
</comment>
<dbReference type="InterPro" id="IPR036396">
    <property type="entry name" value="Cyt_P450_sf"/>
</dbReference>
<evidence type="ECO:0000256" key="5">
    <source>
        <dbReference type="ARBA" id="ARBA00023002"/>
    </source>
</evidence>
<dbReference type="GeneID" id="117645182"/>
<evidence type="ECO:0000256" key="2">
    <source>
        <dbReference type="ARBA" id="ARBA00010617"/>
    </source>
</evidence>
<dbReference type="PRINTS" id="PR00463">
    <property type="entry name" value="EP450I"/>
</dbReference>
<gene>
    <name evidence="10" type="primary">LOC117645182</name>
</gene>
<keyword evidence="7" id="KW-0503">Monooxygenase</keyword>
<dbReference type="InterPro" id="IPR050196">
    <property type="entry name" value="Cytochrome_P450_Monoox"/>
</dbReference>
<dbReference type="OrthoDB" id="1470350at2759"/>
<keyword evidence="6 8" id="KW-0408">Iron</keyword>
<dbReference type="InterPro" id="IPR002401">
    <property type="entry name" value="Cyt_P450_E_grp-I"/>
</dbReference>
<evidence type="ECO:0000256" key="7">
    <source>
        <dbReference type="ARBA" id="ARBA00023033"/>
    </source>
</evidence>
<dbReference type="Proteomes" id="UP000515158">
    <property type="component" value="Unplaced"/>
</dbReference>
<accession>A0A6P8ZMR7</accession>
<sequence length="504" mass="57782">MTVVTEVMGLAVAFTVVVLLTRLLCSYLHFRKLEMAIPGPPSLFLLGNALEFISVTPDTVLQTLLRMVGGRRELCRFSILNNLIVVVQDPDEISEVVRCKKFDDKSRFFYGLLHIIAKKGLVQLNGPEWKAHRKWLEPGFNEQVLNRFVDIFREEAMGYVDRVEVGKDVDVVENLKKASVRNFLRTSMSADSSEFEDQLIDVCSFIELFLRTVNKRSFNPVLWSDRVFALTPLGKTVHKYKDVVDKLCNRFIKKKQAEIRNFKGDSDYVQSRKTLMDIMLDPPAEAQELVEESAMRDELITFFGANVETTVSTLAWMLKALSLLPDVQEQVCAELDSVIGDRPISLEDLPQLHYLNRVMKEVMRMLPTIPIVARQCYEETKVCGRTIPAGTTVFLNMFAVHRDPRYWDKPEVFDPDRFLPERSKDRHPYAYMPYSMGPRKCIGGKYAVMNMTIFLATTLRALEILPADDHKDLQSLIDNMYFDLSSHLVGGTRVKFRRRSAKAA</sequence>
<keyword evidence="3 8" id="KW-0349">Heme</keyword>
<evidence type="ECO:0000313" key="9">
    <source>
        <dbReference type="Proteomes" id="UP000515158"/>
    </source>
</evidence>
<evidence type="ECO:0000256" key="6">
    <source>
        <dbReference type="ARBA" id="ARBA00023004"/>
    </source>
</evidence>
<keyword evidence="4 8" id="KW-0479">Metal-binding</keyword>
<evidence type="ECO:0000256" key="8">
    <source>
        <dbReference type="PIRSR" id="PIRSR602401-1"/>
    </source>
</evidence>
<dbReference type="KEGG" id="tpal:117645182"/>
<evidence type="ECO:0000256" key="3">
    <source>
        <dbReference type="ARBA" id="ARBA00022617"/>
    </source>
</evidence>
<evidence type="ECO:0000313" key="10">
    <source>
        <dbReference type="RefSeq" id="XP_034241074.1"/>
    </source>
</evidence>
<keyword evidence="5" id="KW-0560">Oxidoreductase</keyword>
<dbReference type="GO" id="GO:0020037">
    <property type="term" value="F:heme binding"/>
    <property type="evidence" value="ECO:0007669"/>
    <property type="project" value="InterPro"/>
</dbReference>
<organism evidence="10">
    <name type="scientific">Thrips palmi</name>
    <name type="common">Melon thrips</name>
    <dbReference type="NCBI Taxonomy" id="161013"/>
    <lineage>
        <taxon>Eukaryota</taxon>
        <taxon>Metazoa</taxon>
        <taxon>Ecdysozoa</taxon>
        <taxon>Arthropoda</taxon>
        <taxon>Hexapoda</taxon>
        <taxon>Insecta</taxon>
        <taxon>Pterygota</taxon>
        <taxon>Neoptera</taxon>
        <taxon>Paraneoptera</taxon>
        <taxon>Thysanoptera</taxon>
        <taxon>Terebrantia</taxon>
        <taxon>Thripoidea</taxon>
        <taxon>Thripidae</taxon>
        <taxon>Thrips</taxon>
    </lineage>
</organism>
<dbReference type="GO" id="GO:0005506">
    <property type="term" value="F:iron ion binding"/>
    <property type="evidence" value="ECO:0007669"/>
    <property type="project" value="InterPro"/>
</dbReference>
<dbReference type="RefSeq" id="XP_034241074.1">
    <property type="nucleotide sequence ID" value="XM_034385183.1"/>
</dbReference>
<evidence type="ECO:0000256" key="4">
    <source>
        <dbReference type="ARBA" id="ARBA00022723"/>
    </source>
</evidence>
<dbReference type="AlphaFoldDB" id="A0A6P8ZMR7"/>
<name>A0A6P8ZMR7_THRPL</name>
<reference evidence="10" key="1">
    <citation type="submission" date="2025-08" db="UniProtKB">
        <authorList>
            <consortium name="RefSeq"/>
        </authorList>
    </citation>
    <scope>IDENTIFICATION</scope>
    <source>
        <tissue evidence="10">Total insect</tissue>
    </source>
</reference>
<dbReference type="PRINTS" id="PR00385">
    <property type="entry name" value="P450"/>
</dbReference>
<comment type="cofactor">
    <cofactor evidence="1 8">
        <name>heme</name>
        <dbReference type="ChEBI" id="CHEBI:30413"/>
    </cofactor>
</comment>
<dbReference type="GO" id="GO:0016705">
    <property type="term" value="F:oxidoreductase activity, acting on paired donors, with incorporation or reduction of molecular oxygen"/>
    <property type="evidence" value="ECO:0007669"/>
    <property type="project" value="InterPro"/>
</dbReference>
<keyword evidence="9" id="KW-1185">Reference proteome</keyword>
<dbReference type="PANTHER" id="PTHR24291">
    <property type="entry name" value="CYTOCHROME P450 FAMILY 4"/>
    <property type="match status" value="1"/>
</dbReference>
<feature type="binding site" description="axial binding residue" evidence="8">
    <location>
        <position position="441"/>
    </location>
    <ligand>
        <name>heme</name>
        <dbReference type="ChEBI" id="CHEBI:30413"/>
    </ligand>
    <ligandPart>
        <name>Fe</name>
        <dbReference type="ChEBI" id="CHEBI:18248"/>
    </ligandPart>
</feature>
<evidence type="ECO:0000256" key="1">
    <source>
        <dbReference type="ARBA" id="ARBA00001971"/>
    </source>
</evidence>
<dbReference type="InterPro" id="IPR001128">
    <property type="entry name" value="Cyt_P450"/>
</dbReference>
<dbReference type="Pfam" id="PF00067">
    <property type="entry name" value="p450"/>
    <property type="match status" value="1"/>
</dbReference>
<dbReference type="GO" id="GO:0004497">
    <property type="term" value="F:monooxygenase activity"/>
    <property type="evidence" value="ECO:0007669"/>
    <property type="project" value="UniProtKB-KW"/>
</dbReference>
<dbReference type="Gene3D" id="1.10.630.10">
    <property type="entry name" value="Cytochrome P450"/>
    <property type="match status" value="1"/>
</dbReference>